<dbReference type="EMBL" id="OQ448193">
    <property type="protein sequence ID" value="WJJ57935.1"/>
    <property type="molecule type" value="Genomic_DNA"/>
</dbReference>
<sequence length="142" mass="16568">MKDFNHKILSYVELILENCDFVKIPSDKIDYMELDGITRKLTKHYFSNIVLEGEYCSHFNIEIDNPKEIKAGIGVDEKLTAYHLLMDYPDITVITLGYEDGSEEDYRVYFSGGSYNEYQHTNYDAHLDVLSITVDKDYDLEE</sequence>
<evidence type="ECO:0000313" key="2">
    <source>
        <dbReference type="Proteomes" id="UP001431528"/>
    </source>
</evidence>
<dbReference type="Proteomes" id="UP001431528">
    <property type="component" value="Segment"/>
</dbReference>
<evidence type="ECO:0008006" key="3">
    <source>
        <dbReference type="Google" id="ProtNLM"/>
    </source>
</evidence>
<gene>
    <name evidence="1" type="ORF">80A_00156</name>
</gene>
<evidence type="ECO:0000313" key="1">
    <source>
        <dbReference type="EMBL" id="WJJ57935.1"/>
    </source>
</evidence>
<proteinExistence type="predicted"/>
<organism evidence="1 2">
    <name type="scientific">Staphylococcus phage 80A</name>
    <dbReference type="NCBI Taxonomy" id="3038195"/>
    <lineage>
        <taxon>Viruses</taxon>
        <taxon>Duplodnaviria</taxon>
        <taxon>Heunggongvirae</taxon>
        <taxon>Uroviricota</taxon>
        <taxon>Caudoviricetes</taxon>
        <taxon>Herelleviridae</taxon>
        <taxon>Twortvirinae</taxon>
        <taxon>Sepunavirus</taxon>
    </lineage>
</organism>
<accession>A0AAX3Y3M8</accession>
<protein>
    <recommendedName>
        <fullName evidence="3">Phage protein</fullName>
    </recommendedName>
</protein>
<name>A0AAX3Y3M8_9CAUD</name>
<reference evidence="1" key="1">
    <citation type="journal article" date="2023" name="Front. Cell. Infect. Microbiol.">
        <title>Isolation and in vitro characterization of novel S. epidermidis phages for therapeutic applications.</title>
        <authorList>
            <person name="Strancar V."/>
            <person name="Marusic M."/>
            <person name="Tusar J."/>
            <person name="Pracek N."/>
            <person name="Kolenc M."/>
            <person name="Suster K."/>
            <person name="Horvat S."/>
            <person name="Janez N."/>
            <person name="Peterka M."/>
        </authorList>
    </citation>
    <scope>NUCLEOTIDE SEQUENCE</scope>
</reference>